<reference evidence="2" key="1">
    <citation type="submission" date="2017-10" db="EMBL/GenBank/DDBJ databases">
        <title>FDA dAtabase for Regulatory Grade micrObial Sequences (FDA-ARGOS): Supporting development and validation of Infectious Disease Dx tests.</title>
        <authorList>
            <person name="Goldberg B."/>
            <person name="Campos J."/>
            <person name="Tallon L."/>
            <person name="Sadzewicz L."/>
            <person name="Ott S."/>
            <person name="Zhao X."/>
            <person name="Nagaraj S."/>
            <person name="Vavikolanu K."/>
            <person name="Aluvathingal J."/>
            <person name="Nadendla S."/>
            <person name="Geyer C."/>
            <person name="Sichtig H."/>
        </authorList>
    </citation>
    <scope>NUCLEOTIDE SEQUENCE [LARGE SCALE GENOMIC DNA]</scope>
    <source>
        <strain evidence="2">FDAARGOS_376</strain>
    </source>
</reference>
<comment type="caution">
    <text evidence="1">The sequence shown here is derived from an EMBL/GenBank/DDBJ whole genome shotgun (WGS) entry which is preliminary data.</text>
</comment>
<protein>
    <submittedName>
        <fullName evidence="1">Uncharacterized protein</fullName>
    </submittedName>
</protein>
<accession>A0A2C5WGP1</accession>
<evidence type="ECO:0000313" key="2">
    <source>
        <dbReference type="Proteomes" id="UP000222460"/>
    </source>
</evidence>
<dbReference type="EMBL" id="PDKZ01000002">
    <property type="protein sequence ID" value="PHH43932.1"/>
    <property type="molecule type" value="Genomic_DNA"/>
</dbReference>
<sequence length="95" mass="11131">MKYFIFAGLVSLLIILNVGFYNEVSDGEVNRVFFIKKDPSMRVKFTNIHANDGNYRRVEKLTNEQRQDIIDYCKYRLGIDTKVSTQAEIEMCAKR</sequence>
<organism evidence="1 2">
    <name type="scientific">Pseudomonas putida</name>
    <name type="common">Arthrobacter siderocapsulatus</name>
    <dbReference type="NCBI Taxonomy" id="303"/>
    <lineage>
        <taxon>Bacteria</taxon>
        <taxon>Pseudomonadati</taxon>
        <taxon>Pseudomonadota</taxon>
        <taxon>Gammaproteobacteria</taxon>
        <taxon>Pseudomonadales</taxon>
        <taxon>Pseudomonadaceae</taxon>
        <taxon>Pseudomonas</taxon>
    </lineage>
</organism>
<name>A0A2C5WGP1_PSEPU</name>
<proteinExistence type="predicted"/>
<dbReference type="AlphaFoldDB" id="A0A2C5WGP1"/>
<dbReference type="Proteomes" id="UP000222460">
    <property type="component" value="Unassembled WGS sequence"/>
</dbReference>
<gene>
    <name evidence="1" type="ORF">CRX57_28175</name>
</gene>
<evidence type="ECO:0000313" key="1">
    <source>
        <dbReference type="EMBL" id="PHH43932.1"/>
    </source>
</evidence>